<dbReference type="Proteomes" id="UP000182444">
    <property type="component" value="Chromosome 1A"/>
</dbReference>
<protein>
    <submittedName>
        <fullName evidence="2">Uncharacterized protein</fullName>
    </submittedName>
</protein>
<evidence type="ECO:0000313" key="3">
    <source>
        <dbReference type="EMBL" id="RDW23771.1"/>
    </source>
</evidence>
<feature type="region of interest" description="Disordered" evidence="1">
    <location>
        <begin position="1"/>
        <end position="20"/>
    </location>
</feature>
<accession>A0A1D8N3L8</accession>
<evidence type="ECO:0000313" key="2">
    <source>
        <dbReference type="EMBL" id="AOW00222.1"/>
    </source>
</evidence>
<reference evidence="3 5" key="2">
    <citation type="submission" date="2018-07" db="EMBL/GenBank/DDBJ databases">
        <title>Draft Genome Assemblies for Five Robust Yarrowia lipolytica Strains Exhibiting High Lipid Production and Pentose Sugar Utilization and Sugar Alcohol Secretion from Undetoxified Lignocellulosic Biomass Hydrolysates.</title>
        <authorList>
            <consortium name="DOE Joint Genome Institute"/>
            <person name="Walker C."/>
            <person name="Ryu S."/>
            <person name="Na H."/>
            <person name="Zane M."/>
            <person name="LaButti K."/>
            <person name="Lipzen A."/>
            <person name="Haridas S."/>
            <person name="Barry K."/>
            <person name="Grigoriev I.V."/>
            <person name="Quarterman J."/>
            <person name="Slininger P."/>
            <person name="Dien B."/>
            <person name="Trinh C.T."/>
        </authorList>
    </citation>
    <scope>NUCLEOTIDE SEQUENCE [LARGE SCALE GENOMIC DNA]</scope>
    <source>
        <strain evidence="3 5">YB392</strain>
    </source>
</reference>
<organism evidence="2 4">
    <name type="scientific">Yarrowia lipolytica</name>
    <name type="common">Candida lipolytica</name>
    <dbReference type="NCBI Taxonomy" id="4952"/>
    <lineage>
        <taxon>Eukaryota</taxon>
        <taxon>Fungi</taxon>
        <taxon>Dikarya</taxon>
        <taxon>Ascomycota</taxon>
        <taxon>Saccharomycotina</taxon>
        <taxon>Dipodascomycetes</taxon>
        <taxon>Dipodascales</taxon>
        <taxon>Dipodascales incertae sedis</taxon>
        <taxon>Yarrowia</taxon>
    </lineage>
</organism>
<dbReference type="AlphaFoldDB" id="A0A1D8N3L8"/>
<gene>
    <name evidence="3" type="ORF">B0I71DRAFT_135421</name>
    <name evidence="2" type="ORF">YALI1_A03857g</name>
</gene>
<reference evidence="2 4" key="1">
    <citation type="journal article" date="2016" name="PLoS ONE">
        <title>Sequence Assembly of Yarrowia lipolytica Strain W29/CLIB89 Shows Transposable Element Diversity.</title>
        <authorList>
            <person name="Magnan C."/>
            <person name="Yu J."/>
            <person name="Chang I."/>
            <person name="Jahn E."/>
            <person name="Kanomata Y."/>
            <person name="Wu J."/>
            <person name="Zeller M."/>
            <person name="Oakes M."/>
            <person name="Baldi P."/>
            <person name="Sandmeyer S."/>
        </authorList>
    </citation>
    <scope>NUCLEOTIDE SEQUENCE [LARGE SCALE GENOMIC DNA]</scope>
    <source>
        <strain evidence="2">CLIB89</strain>
        <strain evidence="4">CLIB89(W29)</strain>
    </source>
</reference>
<evidence type="ECO:0000256" key="1">
    <source>
        <dbReference type="SAM" id="MobiDB-lite"/>
    </source>
</evidence>
<dbReference type="GeneID" id="2906247"/>
<dbReference type="OrthoDB" id="4091798at2759"/>
<dbReference type="KEGG" id="yli:2906247"/>
<feature type="compositionally biased region" description="Low complexity" evidence="1">
    <location>
        <begin position="110"/>
        <end position="132"/>
    </location>
</feature>
<dbReference type="VEuPathDB" id="FungiDB:YALI1_A03857g"/>
<dbReference type="EMBL" id="KZ859066">
    <property type="protein sequence ID" value="RDW23771.1"/>
    <property type="molecule type" value="Genomic_DNA"/>
</dbReference>
<dbReference type="EMBL" id="CP017553">
    <property type="protein sequence ID" value="AOW00222.1"/>
    <property type="molecule type" value="Genomic_DNA"/>
</dbReference>
<name>A0A1D8N3L8_YARLL</name>
<evidence type="ECO:0000313" key="5">
    <source>
        <dbReference type="Proteomes" id="UP000256601"/>
    </source>
</evidence>
<feature type="compositionally biased region" description="Basic and acidic residues" evidence="1">
    <location>
        <begin position="100"/>
        <end position="109"/>
    </location>
</feature>
<dbReference type="VEuPathDB" id="FungiDB:YALI0_A03641g"/>
<evidence type="ECO:0000313" key="4">
    <source>
        <dbReference type="Proteomes" id="UP000182444"/>
    </source>
</evidence>
<dbReference type="RefSeq" id="XP_499732.1">
    <property type="nucleotide sequence ID" value="XM_499732.1"/>
</dbReference>
<feature type="region of interest" description="Disordered" evidence="1">
    <location>
        <begin position="100"/>
        <end position="132"/>
    </location>
</feature>
<dbReference type="Proteomes" id="UP000256601">
    <property type="component" value="Unassembled WGS sequence"/>
</dbReference>
<sequence length="342" mass="38985">MGFVGVQQASSRPTGKTRRHPPVTYMKRRMLIPKHLRVRKKRKPNHVPFLDGLPLEILEQIFVESANPDLVLVNKAIFSALNSTCIFLRSSMLLNWVEKKEPERVETRETTATAEPEQQEQQEQNGQTGEMTQEQIDQDINNHIHHPQTFHIDDMVVDPPAPPQQDNTDIAQRAPAKYTLPVEQLKWKFVTRELLESLDVEVSGTYIPSTYAAVDATQRQKDLLPLLKKSGLKFQNLSQVISKAAIDADHFKHLVKLDFGPPTIACLIAALRATNGEDLLKSRSNMDLLPNWLIRSGYYVDKLSSDELWSFLVAYPDRNLVRYFLQLGVVPSERLLHQIPAL</sequence>
<proteinExistence type="predicted"/>